<comment type="similarity">
    <text evidence="13">Belongs to the complex I NdhL subunit family.</text>
</comment>
<keyword evidence="6 13" id="KW-1278">Translocase</keyword>
<dbReference type="GO" id="GO:0016655">
    <property type="term" value="F:oxidoreductase activity, acting on NAD(P)H, quinone or similar compound as acceptor"/>
    <property type="evidence" value="ECO:0007669"/>
    <property type="project" value="UniProtKB-UniRule"/>
</dbReference>
<dbReference type="PANTHER" id="PTHR36727">
    <property type="entry name" value="NAD(P)H-QUINONE OXIDOREDUCTASE SUBUNIT L, CHLOROPLASTIC"/>
    <property type="match status" value="1"/>
</dbReference>
<comment type="catalytic activity">
    <reaction evidence="11 13">
        <text>a plastoquinone + NADPH + (n+1) H(+)(in) = a plastoquinol + NADP(+) + n H(+)(out)</text>
        <dbReference type="Rhea" id="RHEA:42612"/>
        <dbReference type="Rhea" id="RHEA-COMP:9561"/>
        <dbReference type="Rhea" id="RHEA-COMP:9562"/>
        <dbReference type="ChEBI" id="CHEBI:15378"/>
        <dbReference type="ChEBI" id="CHEBI:17757"/>
        <dbReference type="ChEBI" id="CHEBI:57783"/>
        <dbReference type="ChEBI" id="CHEBI:58349"/>
        <dbReference type="ChEBI" id="CHEBI:62192"/>
    </reaction>
</comment>
<dbReference type="PANTHER" id="PTHR36727:SF2">
    <property type="entry name" value="NAD(P)H-QUINONE OXIDOREDUCTASE SUBUNIT L, CHLOROPLASTIC"/>
    <property type="match status" value="1"/>
</dbReference>
<dbReference type="GO" id="GO:0048038">
    <property type="term" value="F:quinone binding"/>
    <property type="evidence" value="ECO:0007669"/>
    <property type="project" value="UniProtKB-KW"/>
</dbReference>
<evidence type="ECO:0000256" key="11">
    <source>
        <dbReference type="ARBA" id="ARBA00047726"/>
    </source>
</evidence>
<organism evidence="14 15">
    <name type="scientific">Chlorogloeopsis fritschii PCC 6912</name>
    <dbReference type="NCBI Taxonomy" id="211165"/>
    <lineage>
        <taxon>Bacteria</taxon>
        <taxon>Bacillati</taxon>
        <taxon>Cyanobacteriota</taxon>
        <taxon>Cyanophyceae</taxon>
        <taxon>Nostocales</taxon>
        <taxon>Chlorogloeopsidaceae</taxon>
        <taxon>Chlorogloeopsis</taxon>
    </lineage>
</organism>
<evidence type="ECO:0000313" key="14">
    <source>
        <dbReference type="EMBL" id="RUR78759.1"/>
    </source>
</evidence>
<name>A0A433NAB3_CHLFR</name>
<evidence type="ECO:0000256" key="6">
    <source>
        <dbReference type="ARBA" id="ARBA00022967"/>
    </source>
</evidence>
<keyword evidence="2 13" id="KW-0812">Transmembrane</keyword>
<evidence type="ECO:0000256" key="1">
    <source>
        <dbReference type="ARBA" id="ARBA00004141"/>
    </source>
</evidence>
<dbReference type="Proteomes" id="UP000268857">
    <property type="component" value="Unassembled WGS sequence"/>
</dbReference>
<keyword evidence="7 13" id="KW-1133">Transmembrane helix</keyword>
<reference evidence="14 15" key="1">
    <citation type="journal article" date="2019" name="Genome Biol. Evol.">
        <title>Day and night: Metabolic profiles and evolutionary relationships of six axenic non-marine cyanobacteria.</title>
        <authorList>
            <person name="Will S.E."/>
            <person name="Henke P."/>
            <person name="Boedeker C."/>
            <person name="Huang S."/>
            <person name="Brinkmann H."/>
            <person name="Rohde M."/>
            <person name="Jarek M."/>
            <person name="Friedl T."/>
            <person name="Seufert S."/>
            <person name="Schumacher M."/>
            <person name="Overmann J."/>
            <person name="Neumann-Schaal M."/>
            <person name="Petersen J."/>
        </authorList>
    </citation>
    <scope>NUCLEOTIDE SEQUENCE [LARGE SCALE GENOMIC DNA]</scope>
    <source>
        <strain evidence="14 15">PCC 6912</strain>
    </source>
</reference>
<keyword evidence="9 13" id="KW-0793">Thylakoid</keyword>
<evidence type="ECO:0000256" key="2">
    <source>
        <dbReference type="ARBA" id="ARBA00022692"/>
    </source>
</evidence>
<comment type="subunit">
    <text evidence="13">NDH-1 can be composed of about 15 different subunits; different subcomplexes with different compositions have been identified which probably have different functions.</text>
</comment>
<proteinExistence type="inferred from homology"/>
<dbReference type="GO" id="GO:0031676">
    <property type="term" value="C:plasma membrane-derived thylakoid membrane"/>
    <property type="evidence" value="ECO:0007669"/>
    <property type="project" value="UniProtKB-SubCell"/>
</dbReference>
<evidence type="ECO:0000256" key="5">
    <source>
        <dbReference type="ARBA" id="ARBA00022957"/>
    </source>
</evidence>
<keyword evidence="4 13" id="KW-0521">NADP</keyword>
<comment type="catalytic activity">
    <reaction evidence="12 13">
        <text>a plastoquinone + NADH + (n+1) H(+)(in) = a plastoquinol + NAD(+) + n H(+)(out)</text>
        <dbReference type="Rhea" id="RHEA:42608"/>
        <dbReference type="Rhea" id="RHEA-COMP:9561"/>
        <dbReference type="Rhea" id="RHEA-COMP:9562"/>
        <dbReference type="ChEBI" id="CHEBI:15378"/>
        <dbReference type="ChEBI" id="CHEBI:17757"/>
        <dbReference type="ChEBI" id="CHEBI:57540"/>
        <dbReference type="ChEBI" id="CHEBI:57945"/>
        <dbReference type="ChEBI" id="CHEBI:62192"/>
    </reaction>
</comment>
<dbReference type="EC" id="7.1.1.-" evidence="13"/>
<protein>
    <recommendedName>
        <fullName evidence="13">NAD(P)H-quinone oxidoreductase subunit L</fullName>
        <ecNumber evidence="13">7.1.1.-</ecNumber>
    </recommendedName>
    <alternativeName>
        <fullName evidence="13">NAD(P)H dehydrogenase I subunit L</fullName>
        <shortName evidence="13">NDH-1 subunit L</shortName>
        <shortName evidence="13">NDH-L</shortName>
    </alternativeName>
</protein>
<dbReference type="AlphaFoldDB" id="A0A433NAB3"/>
<evidence type="ECO:0000256" key="8">
    <source>
        <dbReference type="ARBA" id="ARBA00023027"/>
    </source>
</evidence>
<keyword evidence="8 13" id="KW-0520">NAD</keyword>
<gene>
    <name evidence="13 14" type="primary">ndhL</name>
    <name evidence="14" type="ORF">PCC6912_35240</name>
</gene>
<keyword evidence="10 13" id="KW-0472">Membrane</keyword>
<comment type="caution">
    <text evidence="14">The sequence shown here is derived from an EMBL/GenBank/DDBJ whole genome shotgun (WGS) entry which is preliminary data.</text>
</comment>
<accession>A0A433NAB3</accession>
<keyword evidence="3 13" id="KW-0874">Quinone</keyword>
<evidence type="ECO:0000256" key="10">
    <source>
        <dbReference type="ARBA" id="ARBA00023136"/>
    </source>
</evidence>
<keyword evidence="15" id="KW-1185">Reference proteome</keyword>
<dbReference type="Pfam" id="PF10716">
    <property type="entry name" value="NdhL"/>
    <property type="match status" value="1"/>
</dbReference>
<dbReference type="HAMAP" id="MF_01355">
    <property type="entry name" value="NDH1_NDH1L"/>
    <property type="match status" value="1"/>
</dbReference>
<evidence type="ECO:0000256" key="7">
    <source>
        <dbReference type="ARBA" id="ARBA00022989"/>
    </source>
</evidence>
<dbReference type="InterPro" id="IPR019654">
    <property type="entry name" value="NADH-quinone_OxRdatse_su_L"/>
</dbReference>
<keyword evidence="5 13" id="KW-0618">Plastoquinone</keyword>
<evidence type="ECO:0000256" key="3">
    <source>
        <dbReference type="ARBA" id="ARBA00022719"/>
    </source>
</evidence>
<evidence type="ECO:0000313" key="15">
    <source>
        <dbReference type="Proteomes" id="UP000268857"/>
    </source>
</evidence>
<evidence type="ECO:0000256" key="13">
    <source>
        <dbReference type="HAMAP-Rule" id="MF_01355"/>
    </source>
</evidence>
<evidence type="ECO:0000256" key="4">
    <source>
        <dbReference type="ARBA" id="ARBA00022857"/>
    </source>
</evidence>
<feature type="transmembrane region" description="Helical" evidence="13">
    <location>
        <begin position="59"/>
        <end position="79"/>
    </location>
</feature>
<keyword evidence="13" id="KW-0813">Transport</keyword>
<dbReference type="EMBL" id="RSCJ01000014">
    <property type="protein sequence ID" value="RUR78759.1"/>
    <property type="molecule type" value="Genomic_DNA"/>
</dbReference>
<evidence type="ECO:0000256" key="12">
    <source>
        <dbReference type="ARBA" id="ARBA00048026"/>
    </source>
</evidence>
<comment type="subcellular location">
    <subcellularLocation>
        <location evidence="13">Cellular thylakoid membrane</location>
        <topology evidence="13">Multi-pass membrane protein</topology>
    </subcellularLocation>
    <subcellularLocation>
        <location evidence="1">Membrane</location>
        <topology evidence="1">Multi-pass membrane protein</topology>
    </subcellularLocation>
</comment>
<sequence>MMEMKDAPVGYCCIKLMMESMMVPLLYLILAGAYLLVIPVAVLFYLNTRWYVASSIERAFMYFLVFFFFPGLLVLSPFVNFRPKRRQIEA</sequence>
<evidence type="ECO:0000256" key="9">
    <source>
        <dbReference type="ARBA" id="ARBA00023078"/>
    </source>
</evidence>
<dbReference type="STRING" id="211165.GCA_000317285_02200"/>
<comment type="function">
    <text evidence="13">NDH-1 shuttles electrons from an unknown electron donor, via FMN and iron-sulfur (Fe-S) centers, to quinones in the respiratory and/or the photosynthetic chain. The immediate electron acceptor for the enzyme in this species is believed to be plastoquinone. Couples the redox reaction to proton translocation, and thus conserves the redox energy in a proton gradient. Cyanobacterial NDH-1 also plays a role in inorganic carbon-concentration.</text>
</comment>
<feature type="transmembrane region" description="Helical" evidence="13">
    <location>
        <begin position="25"/>
        <end position="47"/>
    </location>
</feature>